<name>A0A4Z1NF70_9PEZI</name>
<dbReference type="Pfam" id="PF06609">
    <property type="entry name" value="TRI12"/>
    <property type="match status" value="1"/>
</dbReference>
<dbReference type="PANTHER" id="PTHR23501:SF12">
    <property type="entry name" value="MAJOR FACILITATOR SUPERFAMILY (MFS) PROFILE DOMAIN-CONTAINING PROTEIN-RELATED"/>
    <property type="match status" value="1"/>
</dbReference>
<feature type="transmembrane region" description="Helical" evidence="7">
    <location>
        <begin position="24"/>
        <end position="50"/>
    </location>
</feature>
<comment type="similarity">
    <text evidence="2">Belongs to the major facilitator superfamily. TCR/Tet family.</text>
</comment>
<keyword evidence="3" id="KW-0813">Transport</keyword>
<feature type="transmembrane region" description="Helical" evidence="7">
    <location>
        <begin position="194"/>
        <end position="217"/>
    </location>
</feature>
<dbReference type="Proteomes" id="UP000298493">
    <property type="component" value="Unassembled WGS sequence"/>
</dbReference>
<gene>
    <name evidence="8" type="ORF">E6O75_ATG07287</name>
</gene>
<evidence type="ECO:0000256" key="1">
    <source>
        <dbReference type="ARBA" id="ARBA00004141"/>
    </source>
</evidence>
<dbReference type="GO" id="GO:0022857">
    <property type="term" value="F:transmembrane transporter activity"/>
    <property type="evidence" value="ECO:0007669"/>
    <property type="project" value="InterPro"/>
</dbReference>
<sequence>MLSTRSSLDQKLQIHHETFSGLKWLLVVLALNSATFLWGLDGTIVVDIQATFVERFNSINKLAWNSAAFFLGAAATVLSWGQAYSHPNAKWVFCISITRFEIGSLFAIHGRAYPSRLLSIDWMGLLLLSGTTTAFLMGMCFGATVYKWNSPQSIALLSVGGGFCILFFIQQTLGWKTGKAMFPVKILRKHRVAIVFMNEACASTACFLPCYFILLYFQFVVGDSPLMASVRLLPFIISMVGAAVQIFPKGSDKATGRLRASGSLRFDTALQHGEQQ</sequence>
<accession>A0A4Z1NF70</accession>
<evidence type="ECO:0000256" key="5">
    <source>
        <dbReference type="ARBA" id="ARBA00022989"/>
    </source>
</evidence>
<evidence type="ECO:0000256" key="7">
    <source>
        <dbReference type="SAM" id="Phobius"/>
    </source>
</evidence>
<feature type="transmembrane region" description="Helical" evidence="7">
    <location>
        <begin position="120"/>
        <end position="146"/>
    </location>
</feature>
<dbReference type="PANTHER" id="PTHR23501">
    <property type="entry name" value="MAJOR FACILITATOR SUPERFAMILY"/>
    <property type="match status" value="1"/>
</dbReference>
<protein>
    <submittedName>
        <fullName evidence="8">Putative major facilitator superfamily transporter</fullName>
    </submittedName>
</protein>
<dbReference type="InterPro" id="IPR036259">
    <property type="entry name" value="MFS_trans_sf"/>
</dbReference>
<keyword evidence="6 7" id="KW-0472">Membrane</keyword>
<comment type="caution">
    <text evidence="8">The sequence shown here is derived from an EMBL/GenBank/DDBJ whole genome shotgun (WGS) entry which is preliminary data.</text>
</comment>
<dbReference type="InterPro" id="IPR010573">
    <property type="entry name" value="MFS_Str1/Tri12-like"/>
</dbReference>
<organism evidence="8 9">
    <name type="scientific">Venturia nashicola</name>
    <dbReference type="NCBI Taxonomy" id="86259"/>
    <lineage>
        <taxon>Eukaryota</taxon>
        <taxon>Fungi</taxon>
        <taxon>Dikarya</taxon>
        <taxon>Ascomycota</taxon>
        <taxon>Pezizomycotina</taxon>
        <taxon>Dothideomycetes</taxon>
        <taxon>Pleosporomycetidae</taxon>
        <taxon>Venturiales</taxon>
        <taxon>Venturiaceae</taxon>
        <taxon>Venturia</taxon>
    </lineage>
</organism>
<dbReference type="SUPFAM" id="SSF103473">
    <property type="entry name" value="MFS general substrate transporter"/>
    <property type="match status" value="1"/>
</dbReference>
<keyword evidence="9" id="KW-1185">Reference proteome</keyword>
<evidence type="ECO:0000313" key="9">
    <source>
        <dbReference type="Proteomes" id="UP000298493"/>
    </source>
</evidence>
<dbReference type="EMBL" id="SNSC02000024">
    <property type="protein sequence ID" value="TID14055.1"/>
    <property type="molecule type" value="Genomic_DNA"/>
</dbReference>
<evidence type="ECO:0000256" key="4">
    <source>
        <dbReference type="ARBA" id="ARBA00022692"/>
    </source>
</evidence>
<evidence type="ECO:0000256" key="3">
    <source>
        <dbReference type="ARBA" id="ARBA00022448"/>
    </source>
</evidence>
<evidence type="ECO:0000256" key="2">
    <source>
        <dbReference type="ARBA" id="ARBA00007520"/>
    </source>
</evidence>
<feature type="transmembrane region" description="Helical" evidence="7">
    <location>
        <begin position="229"/>
        <end position="247"/>
    </location>
</feature>
<dbReference type="GO" id="GO:0005886">
    <property type="term" value="C:plasma membrane"/>
    <property type="evidence" value="ECO:0007669"/>
    <property type="project" value="TreeGrafter"/>
</dbReference>
<reference evidence="8 9" key="1">
    <citation type="submission" date="2019-04" db="EMBL/GenBank/DDBJ databases">
        <title>High contiguity whole genome sequence and gene annotation resource for two Venturia nashicola isolates.</title>
        <authorList>
            <person name="Prokchorchik M."/>
            <person name="Won K."/>
            <person name="Lee Y."/>
            <person name="Choi E.D."/>
            <person name="Segonzac C."/>
            <person name="Sohn K.H."/>
        </authorList>
    </citation>
    <scope>NUCLEOTIDE SEQUENCE [LARGE SCALE GENOMIC DNA]</scope>
    <source>
        <strain evidence="8 9">PRI2</strain>
    </source>
</reference>
<feature type="transmembrane region" description="Helical" evidence="7">
    <location>
        <begin position="152"/>
        <end position="173"/>
    </location>
</feature>
<proteinExistence type="inferred from homology"/>
<evidence type="ECO:0000313" key="8">
    <source>
        <dbReference type="EMBL" id="TID14055.1"/>
    </source>
</evidence>
<comment type="subcellular location">
    <subcellularLocation>
        <location evidence="1">Membrane</location>
        <topology evidence="1">Multi-pass membrane protein</topology>
    </subcellularLocation>
</comment>
<keyword evidence="5 7" id="KW-1133">Transmembrane helix</keyword>
<keyword evidence="4 7" id="KW-0812">Transmembrane</keyword>
<evidence type="ECO:0000256" key="6">
    <source>
        <dbReference type="ARBA" id="ARBA00023136"/>
    </source>
</evidence>
<dbReference type="AlphaFoldDB" id="A0A4Z1NF70"/>
<feature type="transmembrane region" description="Helical" evidence="7">
    <location>
        <begin position="62"/>
        <end position="83"/>
    </location>
</feature>